<evidence type="ECO:0000256" key="7">
    <source>
        <dbReference type="SAM" id="SignalP"/>
    </source>
</evidence>
<gene>
    <name evidence="9" type="ORF">CLF_107588</name>
</gene>
<feature type="domain" description="Tubulin/FtsZ GTPase" evidence="8">
    <location>
        <begin position="66"/>
        <end position="263"/>
    </location>
</feature>
<evidence type="ECO:0000256" key="4">
    <source>
        <dbReference type="ARBA" id="ARBA00022801"/>
    </source>
</evidence>
<dbReference type="Gene3D" id="3.40.50.1440">
    <property type="entry name" value="Tubulin/FtsZ, GTPase domain"/>
    <property type="match status" value="1"/>
</dbReference>
<keyword evidence="7" id="KW-0732">Signal</keyword>
<keyword evidence="2" id="KW-0493">Microtubule</keyword>
<reference evidence="9" key="1">
    <citation type="journal article" date="2011" name="Genome Biol.">
        <title>The draft genome of the carcinogenic human liver fluke Clonorchis sinensis.</title>
        <authorList>
            <person name="Wang X."/>
            <person name="Chen W."/>
            <person name="Huang Y."/>
            <person name="Sun J."/>
            <person name="Men J."/>
            <person name="Liu H."/>
            <person name="Luo F."/>
            <person name="Guo L."/>
            <person name="Lv X."/>
            <person name="Deng C."/>
            <person name="Zhou C."/>
            <person name="Fan Y."/>
            <person name="Li X."/>
            <person name="Huang L."/>
            <person name="Hu Y."/>
            <person name="Liang C."/>
            <person name="Hu X."/>
            <person name="Xu J."/>
            <person name="Yu X."/>
        </authorList>
    </citation>
    <scope>NUCLEOTIDE SEQUENCE [LARGE SCALE GENOMIC DNA]</scope>
    <source>
        <strain evidence="9">Henan</strain>
    </source>
</reference>
<dbReference type="InterPro" id="IPR036525">
    <property type="entry name" value="Tubulin/FtsZ_GTPase_sf"/>
</dbReference>
<evidence type="ECO:0000259" key="8">
    <source>
        <dbReference type="SMART" id="SM00864"/>
    </source>
</evidence>
<dbReference type="SUPFAM" id="SSF55307">
    <property type="entry name" value="Tubulin C-terminal domain-like"/>
    <property type="match status" value="1"/>
</dbReference>
<keyword evidence="4" id="KW-0378">Hydrolase</keyword>
<name>H2KRY8_CLOSI</name>
<dbReference type="EMBL" id="DF143254">
    <property type="protein sequence ID" value="GAA36344.2"/>
    <property type="molecule type" value="Genomic_DNA"/>
</dbReference>
<dbReference type="InterPro" id="IPR003008">
    <property type="entry name" value="Tubulin_FtsZ_GTPase"/>
</dbReference>
<dbReference type="PRINTS" id="PR01162">
    <property type="entry name" value="ALPHATUBULIN"/>
</dbReference>
<evidence type="ECO:0000256" key="1">
    <source>
        <dbReference type="ARBA" id="ARBA00009636"/>
    </source>
</evidence>
<dbReference type="GO" id="GO:0016787">
    <property type="term" value="F:hydrolase activity"/>
    <property type="evidence" value="ECO:0007669"/>
    <property type="project" value="UniProtKB-KW"/>
</dbReference>
<keyword evidence="3" id="KW-0547">Nucleotide-binding</keyword>
<dbReference type="SMART" id="SM00864">
    <property type="entry name" value="Tubulin"/>
    <property type="match status" value="1"/>
</dbReference>
<evidence type="ECO:0000313" key="10">
    <source>
        <dbReference type="Proteomes" id="UP000008909"/>
    </source>
</evidence>
<dbReference type="InterPro" id="IPR008280">
    <property type="entry name" value="Tub_FtsZ_C"/>
</dbReference>
<dbReference type="Gene3D" id="1.10.287.600">
    <property type="entry name" value="Helix hairpin bin"/>
    <property type="match status" value="1"/>
</dbReference>
<dbReference type="InterPro" id="IPR037103">
    <property type="entry name" value="Tubulin/FtsZ-like_C"/>
</dbReference>
<evidence type="ECO:0000256" key="3">
    <source>
        <dbReference type="ARBA" id="ARBA00022741"/>
    </source>
</evidence>
<feature type="signal peptide" evidence="7">
    <location>
        <begin position="1"/>
        <end position="20"/>
    </location>
</feature>
<reference key="2">
    <citation type="submission" date="2011-10" db="EMBL/GenBank/DDBJ databases">
        <title>The genome and transcriptome sequence of Clonorchis sinensis provide insights into the carcinogenic liver fluke.</title>
        <authorList>
            <person name="Wang X."/>
            <person name="Huang Y."/>
            <person name="Chen W."/>
            <person name="Liu H."/>
            <person name="Guo L."/>
            <person name="Chen Y."/>
            <person name="Luo F."/>
            <person name="Zhou W."/>
            <person name="Sun J."/>
            <person name="Mao Q."/>
            <person name="Liang P."/>
            <person name="Zhou C."/>
            <person name="Tian Y."/>
            <person name="Men J."/>
            <person name="Lv X."/>
            <person name="Huang L."/>
            <person name="Zhou J."/>
            <person name="Hu Y."/>
            <person name="Li R."/>
            <person name="Zhang F."/>
            <person name="Lei H."/>
            <person name="Li X."/>
            <person name="Hu X."/>
            <person name="Liang C."/>
            <person name="Xu J."/>
            <person name="Wu Z."/>
            <person name="Yu X."/>
        </authorList>
    </citation>
    <scope>NUCLEOTIDE SEQUENCE</scope>
    <source>
        <strain>Henan</strain>
    </source>
</reference>
<evidence type="ECO:0000256" key="6">
    <source>
        <dbReference type="ARBA" id="ARBA00049117"/>
    </source>
</evidence>
<keyword evidence="5" id="KW-0342">GTP-binding</keyword>
<dbReference type="GO" id="GO:0005200">
    <property type="term" value="F:structural constituent of cytoskeleton"/>
    <property type="evidence" value="ECO:0007669"/>
    <property type="project" value="InterPro"/>
</dbReference>
<dbReference type="InterPro" id="IPR023123">
    <property type="entry name" value="Tubulin_C"/>
</dbReference>
<dbReference type="Pfam" id="PF03953">
    <property type="entry name" value="Tubulin_C"/>
    <property type="match status" value="1"/>
</dbReference>
<proteinExistence type="inferred from homology"/>
<comment type="similarity">
    <text evidence="1">Belongs to the tubulin family.</text>
</comment>
<dbReference type="InterPro" id="IPR000217">
    <property type="entry name" value="Tubulin"/>
</dbReference>
<sequence>MLLLYLLISAVIFLCAFTKGELVQFFIGQYGLQVGNAVWELACAENGLDCSGSPQDKSFPLDDHGVQTLFSQTPSGKFVPRCALIDTEPTVIDEIRIGHYRSLFNPQNLVSGWEDSASNFARGYYRNARKILQPTLEVTRRLVEACDDLQSFVFHQSHTGGTGSGFTASLLENLHDEYTKKIRFSISLLPSDAMSTCIVEAYNTLLSCHVPNQYIDFTILTDNKALLTACVERIGIWKPTMYHLNRVQAQVVSGVVSPLLFKSQLSAGLPELLTNLVPYPEAHLIIGSLSPLRGGINTNYEALSCCEITEQAFRTQNQLLSSPAAYQPTYLSCCLLYRGGVTAKHINNAIIKLKKSGNLPWVDWCPTGFKVAVSNQPMTVVPSSCIGQTDCSLLMLHNSTRIIPALSHVLDEFRMLFSRRAFVHWYTTEGMDEAQFIEASLSLAQIRDEYIQILIGTFWCFGYFPFVSNQSGMWVSGRLFCVDLSGVVIPKRPPDLTLWTNRTVASYTLPSTVKLKSRQYNKYRKFANTALTFQIREVISSFTSLP</sequence>
<dbReference type="SUPFAM" id="SSF52490">
    <property type="entry name" value="Tubulin nucleotide-binding domain-like"/>
    <property type="match status" value="1"/>
</dbReference>
<dbReference type="PRINTS" id="PR01161">
    <property type="entry name" value="TUBULIN"/>
</dbReference>
<dbReference type="Pfam" id="PF00091">
    <property type="entry name" value="Tubulin"/>
    <property type="match status" value="1"/>
</dbReference>
<dbReference type="InterPro" id="IPR002452">
    <property type="entry name" value="Alpha_tubulin"/>
</dbReference>
<dbReference type="Proteomes" id="UP000008909">
    <property type="component" value="Unassembled WGS sequence"/>
</dbReference>
<dbReference type="InterPro" id="IPR018316">
    <property type="entry name" value="Tubulin/FtsZ_2-layer-sand-dom"/>
</dbReference>
<organism evidence="9 10">
    <name type="scientific">Clonorchis sinensis</name>
    <name type="common">Chinese liver fluke</name>
    <dbReference type="NCBI Taxonomy" id="79923"/>
    <lineage>
        <taxon>Eukaryota</taxon>
        <taxon>Metazoa</taxon>
        <taxon>Spiralia</taxon>
        <taxon>Lophotrochozoa</taxon>
        <taxon>Platyhelminthes</taxon>
        <taxon>Trematoda</taxon>
        <taxon>Digenea</taxon>
        <taxon>Opisthorchiida</taxon>
        <taxon>Opisthorchiata</taxon>
        <taxon>Opisthorchiidae</taxon>
        <taxon>Clonorchis</taxon>
    </lineage>
</organism>
<dbReference type="GO" id="GO:0005525">
    <property type="term" value="F:GTP binding"/>
    <property type="evidence" value="ECO:0007669"/>
    <property type="project" value="UniProtKB-KW"/>
</dbReference>
<dbReference type="Gene3D" id="3.30.1330.20">
    <property type="entry name" value="Tubulin/FtsZ, C-terminal domain"/>
    <property type="match status" value="1"/>
</dbReference>
<protein>
    <submittedName>
        <fullName evidence="9">Tubulin alpha-3 chain</fullName>
    </submittedName>
</protein>
<dbReference type="CDD" id="cd02186">
    <property type="entry name" value="alpha_tubulin"/>
    <property type="match status" value="1"/>
</dbReference>
<dbReference type="GO" id="GO:0005874">
    <property type="term" value="C:microtubule"/>
    <property type="evidence" value="ECO:0007669"/>
    <property type="project" value="UniProtKB-KW"/>
</dbReference>
<comment type="catalytic activity">
    <reaction evidence="6">
        <text>GTP + H2O = GDP + phosphate + H(+)</text>
        <dbReference type="Rhea" id="RHEA:19669"/>
        <dbReference type="ChEBI" id="CHEBI:15377"/>
        <dbReference type="ChEBI" id="CHEBI:15378"/>
        <dbReference type="ChEBI" id="CHEBI:37565"/>
        <dbReference type="ChEBI" id="CHEBI:43474"/>
        <dbReference type="ChEBI" id="CHEBI:58189"/>
    </reaction>
    <physiologicalReaction direction="left-to-right" evidence="6">
        <dbReference type="Rhea" id="RHEA:19670"/>
    </physiologicalReaction>
</comment>
<dbReference type="AlphaFoldDB" id="H2KRY8"/>
<evidence type="ECO:0000256" key="5">
    <source>
        <dbReference type="ARBA" id="ARBA00023134"/>
    </source>
</evidence>
<accession>H2KRY8</accession>
<feature type="chain" id="PRO_5003564172" evidence="7">
    <location>
        <begin position="21"/>
        <end position="546"/>
    </location>
</feature>
<dbReference type="GO" id="GO:0007017">
    <property type="term" value="P:microtubule-based process"/>
    <property type="evidence" value="ECO:0007669"/>
    <property type="project" value="InterPro"/>
</dbReference>
<evidence type="ECO:0000256" key="2">
    <source>
        <dbReference type="ARBA" id="ARBA00022701"/>
    </source>
</evidence>
<keyword evidence="10" id="KW-1185">Reference proteome</keyword>
<evidence type="ECO:0000313" key="9">
    <source>
        <dbReference type="EMBL" id="GAA36344.2"/>
    </source>
</evidence>
<dbReference type="PANTHER" id="PTHR11588">
    <property type="entry name" value="TUBULIN"/>
    <property type="match status" value="1"/>
</dbReference>